<dbReference type="Pfam" id="PF00356">
    <property type="entry name" value="LacI"/>
    <property type="match status" value="1"/>
</dbReference>
<name>A0ABS2U0E8_9ACTN</name>
<proteinExistence type="predicted"/>
<evidence type="ECO:0000313" key="6">
    <source>
        <dbReference type="EMBL" id="MBM9509065.1"/>
    </source>
</evidence>
<keyword evidence="2 6" id="KW-0238">DNA-binding</keyword>
<feature type="compositionally biased region" description="Low complexity" evidence="4">
    <location>
        <begin position="20"/>
        <end position="37"/>
    </location>
</feature>
<dbReference type="EMBL" id="JADKYB010000022">
    <property type="protein sequence ID" value="MBM9509065.1"/>
    <property type="molecule type" value="Genomic_DNA"/>
</dbReference>
<dbReference type="SMART" id="SM00354">
    <property type="entry name" value="HTH_LACI"/>
    <property type="match status" value="1"/>
</dbReference>
<dbReference type="CDD" id="cd06296">
    <property type="entry name" value="PBP1_CatR-like"/>
    <property type="match status" value="1"/>
</dbReference>
<gene>
    <name evidence="6" type="ORF">ITX44_31875</name>
</gene>
<dbReference type="Gene3D" id="1.10.260.40">
    <property type="entry name" value="lambda repressor-like DNA-binding domains"/>
    <property type="match status" value="1"/>
</dbReference>
<feature type="region of interest" description="Disordered" evidence="4">
    <location>
        <begin position="1"/>
        <end position="37"/>
    </location>
</feature>
<dbReference type="Proteomes" id="UP000749040">
    <property type="component" value="Unassembled WGS sequence"/>
</dbReference>
<keyword evidence="3" id="KW-0804">Transcription</keyword>
<dbReference type="PROSITE" id="PS50932">
    <property type="entry name" value="HTH_LACI_2"/>
    <property type="match status" value="1"/>
</dbReference>
<dbReference type="InterPro" id="IPR010982">
    <property type="entry name" value="Lambda_DNA-bd_dom_sf"/>
</dbReference>
<organism evidence="6 7">
    <name type="scientific">Actinacidiphila acididurans</name>
    <dbReference type="NCBI Taxonomy" id="2784346"/>
    <lineage>
        <taxon>Bacteria</taxon>
        <taxon>Bacillati</taxon>
        <taxon>Actinomycetota</taxon>
        <taxon>Actinomycetes</taxon>
        <taxon>Kitasatosporales</taxon>
        <taxon>Streptomycetaceae</taxon>
        <taxon>Actinacidiphila</taxon>
    </lineage>
</organism>
<evidence type="ECO:0000259" key="5">
    <source>
        <dbReference type="PROSITE" id="PS50932"/>
    </source>
</evidence>
<evidence type="ECO:0000256" key="2">
    <source>
        <dbReference type="ARBA" id="ARBA00023125"/>
    </source>
</evidence>
<keyword evidence="7" id="KW-1185">Reference proteome</keyword>
<dbReference type="Pfam" id="PF13377">
    <property type="entry name" value="Peripla_BP_3"/>
    <property type="match status" value="1"/>
</dbReference>
<feature type="domain" description="HTH lacI-type" evidence="5">
    <location>
        <begin position="37"/>
        <end position="91"/>
    </location>
</feature>
<sequence length="368" mass="39209">MPEPRKRQSRSARGESAGKNGTSGAAANGPTPGNGTATLAEIARQAGVSAPTVSKVLNGRAHVAPATRDRVEELLRDHGYRRRRGPARRRPSGLLELVFHELISLWATEIIRGAENVARQEGLTLVLSESAGRREMGLSWVDGVLTRDPAGVILIMSDLTAEQSALLVSRDVPFVVMDPAGNPADDVPSIGTTNWQGGYTATRHLLDLGHRRIGVICGPEGVLCSRARIDGYRAALETGGVTCDDTLVRHGTFQHGAGYAIGKELLSLPDPPTALFAGNDVQAMGVYQAAKELGRRIPEDLSVVGFDDLPISAWMGPPLTTVRQPLTDMAEAAARLVLDLGRGHEPAMRRVELATSLVVRDSTAPPAR</sequence>
<dbReference type="InterPro" id="IPR046335">
    <property type="entry name" value="LacI/GalR-like_sensor"/>
</dbReference>
<comment type="caution">
    <text evidence="6">The sequence shown here is derived from an EMBL/GenBank/DDBJ whole genome shotgun (WGS) entry which is preliminary data.</text>
</comment>
<dbReference type="InterPro" id="IPR028082">
    <property type="entry name" value="Peripla_BP_I"/>
</dbReference>
<dbReference type="Gene3D" id="3.40.50.2300">
    <property type="match status" value="2"/>
</dbReference>
<evidence type="ECO:0000256" key="1">
    <source>
        <dbReference type="ARBA" id="ARBA00023015"/>
    </source>
</evidence>
<dbReference type="PROSITE" id="PS00356">
    <property type="entry name" value="HTH_LACI_1"/>
    <property type="match status" value="1"/>
</dbReference>
<dbReference type="CDD" id="cd01392">
    <property type="entry name" value="HTH_LacI"/>
    <property type="match status" value="1"/>
</dbReference>
<dbReference type="SUPFAM" id="SSF53822">
    <property type="entry name" value="Periplasmic binding protein-like I"/>
    <property type="match status" value="1"/>
</dbReference>
<protein>
    <submittedName>
        <fullName evidence="6">LacI family DNA-binding transcriptional regulator</fullName>
    </submittedName>
</protein>
<evidence type="ECO:0000313" key="7">
    <source>
        <dbReference type="Proteomes" id="UP000749040"/>
    </source>
</evidence>
<dbReference type="PANTHER" id="PTHR30146:SF153">
    <property type="entry name" value="LACTOSE OPERON REPRESSOR"/>
    <property type="match status" value="1"/>
</dbReference>
<dbReference type="SUPFAM" id="SSF47413">
    <property type="entry name" value="lambda repressor-like DNA-binding domains"/>
    <property type="match status" value="1"/>
</dbReference>
<accession>A0ABS2U0E8</accession>
<keyword evidence="1" id="KW-0805">Transcription regulation</keyword>
<dbReference type="PANTHER" id="PTHR30146">
    <property type="entry name" value="LACI-RELATED TRANSCRIPTIONAL REPRESSOR"/>
    <property type="match status" value="1"/>
</dbReference>
<evidence type="ECO:0000256" key="3">
    <source>
        <dbReference type="ARBA" id="ARBA00023163"/>
    </source>
</evidence>
<dbReference type="InterPro" id="IPR000843">
    <property type="entry name" value="HTH_LacI"/>
</dbReference>
<dbReference type="GO" id="GO:0003677">
    <property type="term" value="F:DNA binding"/>
    <property type="evidence" value="ECO:0007669"/>
    <property type="project" value="UniProtKB-KW"/>
</dbReference>
<reference evidence="6 7" key="1">
    <citation type="submission" date="2021-01" db="EMBL/GenBank/DDBJ databases">
        <title>Streptomyces acididurans sp. nov., isolated from a peat swamp forest soil.</title>
        <authorList>
            <person name="Chantavorakit T."/>
            <person name="Duangmal K."/>
        </authorList>
    </citation>
    <scope>NUCLEOTIDE SEQUENCE [LARGE SCALE GENOMIC DNA]</scope>
    <source>
        <strain evidence="6 7">KK5PA1</strain>
    </source>
</reference>
<evidence type="ECO:0000256" key="4">
    <source>
        <dbReference type="SAM" id="MobiDB-lite"/>
    </source>
</evidence>